<reference evidence="1" key="1">
    <citation type="submission" date="2018-05" db="EMBL/GenBank/DDBJ databases">
        <authorList>
            <person name="Lanie J.A."/>
            <person name="Ng W.-L."/>
            <person name="Kazmierczak K.M."/>
            <person name="Andrzejewski T.M."/>
            <person name="Davidsen T.M."/>
            <person name="Wayne K.J."/>
            <person name="Tettelin H."/>
            <person name="Glass J.I."/>
            <person name="Rusch D."/>
            <person name="Podicherti R."/>
            <person name="Tsui H.-C.T."/>
            <person name="Winkler M.E."/>
        </authorList>
    </citation>
    <scope>NUCLEOTIDE SEQUENCE</scope>
</reference>
<proteinExistence type="predicted"/>
<dbReference type="GO" id="GO:0005737">
    <property type="term" value="C:cytoplasm"/>
    <property type="evidence" value="ECO:0007669"/>
    <property type="project" value="TreeGrafter"/>
</dbReference>
<dbReference type="EMBL" id="UINC01058140">
    <property type="protein sequence ID" value="SVB80067.1"/>
    <property type="molecule type" value="Genomic_DNA"/>
</dbReference>
<sequence>MDLFFIRHGESFNNALTDVSQRVADPPLTERGQQQADRLGAFVTTGGHLDQRERESGPPFHQVYCSPMLRTLQTALPVSEALGLPSQLWVDVHEVGGIWVDGIDHSPGMGRGQIEAQFPGAILADEITDEG</sequence>
<dbReference type="Pfam" id="PF00300">
    <property type="entry name" value="His_Phos_1"/>
    <property type="match status" value="1"/>
</dbReference>
<organism evidence="1">
    <name type="scientific">marine metagenome</name>
    <dbReference type="NCBI Taxonomy" id="408172"/>
    <lineage>
        <taxon>unclassified sequences</taxon>
        <taxon>metagenomes</taxon>
        <taxon>ecological metagenomes</taxon>
    </lineage>
</organism>
<accession>A0A382GZB9</accession>
<dbReference type="SUPFAM" id="SSF53254">
    <property type="entry name" value="Phosphoglycerate mutase-like"/>
    <property type="match status" value="1"/>
</dbReference>
<dbReference type="CDD" id="cd07067">
    <property type="entry name" value="HP_PGM_like"/>
    <property type="match status" value="1"/>
</dbReference>
<dbReference type="SMART" id="SM00855">
    <property type="entry name" value="PGAM"/>
    <property type="match status" value="1"/>
</dbReference>
<dbReference type="GO" id="GO:0016791">
    <property type="term" value="F:phosphatase activity"/>
    <property type="evidence" value="ECO:0007669"/>
    <property type="project" value="TreeGrafter"/>
</dbReference>
<feature type="non-terminal residue" evidence="1">
    <location>
        <position position="131"/>
    </location>
</feature>
<dbReference type="InterPro" id="IPR013078">
    <property type="entry name" value="His_Pase_superF_clade-1"/>
</dbReference>
<name>A0A382GZB9_9ZZZZ</name>
<evidence type="ECO:0000313" key="1">
    <source>
        <dbReference type="EMBL" id="SVB80067.1"/>
    </source>
</evidence>
<protein>
    <recommendedName>
        <fullName evidence="2">Histidine phosphatase family protein</fullName>
    </recommendedName>
</protein>
<gene>
    <name evidence="1" type="ORF">METZ01_LOCUS232921</name>
</gene>
<dbReference type="InterPro" id="IPR029033">
    <property type="entry name" value="His_PPase_superfam"/>
</dbReference>
<evidence type="ECO:0008006" key="2">
    <source>
        <dbReference type="Google" id="ProtNLM"/>
    </source>
</evidence>
<dbReference type="PANTHER" id="PTHR48100:SF1">
    <property type="entry name" value="HISTIDINE PHOSPHATASE FAMILY PROTEIN-RELATED"/>
    <property type="match status" value="1"/>
</dbReference>
<dbReference type="PANTHER" id="PTHR48100">
    <property type="entry name" value="BROAD-SPECIFICITY PHOSPHATASE YOR283W-RELATED"/>
    <property type="match status" value="1"/>
</dbReference>
<dbReference type="InterPro" id="IPR050275">
    <property type="entry name" value="PGM_Phosphatase"/>
</dbReference>
<dbReference type="Gene3D" id="3.40.50.1240">
    <property type="entry name" value="Phosphoglycerate mutase-like"/>
    <property type="match status" value="1"/>
</dbReference>
<dbReference type="AlphaFoldDB" id="A0A382GZB9"/>